<feature type="compositionally biased region" description="Polar residues" evidence="3">
    <location>
        <begin position="965"/>
        <end position="976"/>
    </location>
</feature>
<evidence type="ECO:0000256" key="2">
    <source>
        <dbReference type="ARBA" id="ARBA00023157"/>
    </source>
</evidence>
<dbReference type="InterPro" id="IPR006558">
    <property type="entry name" value="LamG-like"/>
</dbReference>
<feature type="region of interest" description="Disordered" evidence="3">
    <location>
        <begin position="965"/>
        <end position="994"/>
    </location>
</feature>
<dbReference type="InterPro" id="IPR013783">
    <property type="entry name" value="Ig-like_fold"/>
</dbReference>
<feature type="compositionally biased region" description="Polar residues" evidence="3">
    <location>
        <begin position="749"/>
        <end position="771"/>
    </location>
</feature>
<evidence type="ECO:0000313" key="7">
    <source>
        <dbReference type="Proteomes" id="UP000256269"/>
    </source>
</evidence>
<accession>A0A3E0H039</accession>
<keyword evidence="2" id="KW-1015">Disulfide bond</keyword>
<sequence>MHGNSPAHRKAIQARTTVCLAAVILTSASIVSPPTAVAAAAASIRQPGPIPKSPAPPSGLRPIKDGYGATAAQNAALATAATQAHSSGKSVAVDRLTTETQQIVARPKGGFELTTTPQPVRTKQNNSWVPIDTALHRGPDGRLAPAATAYGAVTLSAGGNGPLVTTKSGQTTYSVSWPTPLPAPTISGSTATYANVLPDVDLVASATITGGFSEVLVVKTAKAAANPALATLTLPATVANGHAQEGPLGGVHITGSAGGNTLDASTPFMWDSSTTVTAPQGKNAPHTPTATQVHPDVSDAGHAGLAAHLTPIQARPGTADLTLVPDKHLLADKSTVFPVYIDPTFNWHNPPDADHALSTPAFDEVKQGAPCTNTSLYNNSSADYGDSGHLGVGVNGWNSCFGTMRAYYQWQLPSIIWDAHIGNDGNQHGATVNALKVYSASCSTSTYNLHWAGAIGPGTSWSTQPSYGGSLDQQTAPAVGWCGGPASAAIGFDVTGAIAQSAAAHAGQITFVVTEDDAERTRSTSSFSRLSDNPSLQIWFNRAPDTPGDNELSAFSGSDNAGCATTTPYPYMGKTIVTNTPVLSANVTDPDDDNLQATFKYWVDGTSTTHTGTSDDTLASGANATMHLPASFTTSLTNGQVVDWQVQVTDGQDWSDWSPVCHFIAEPTAPSAPSITSTDGRYPTGGKVGALTGTPGRFTVGSTGGNVATLVDGLDQAPATSNPPDSSTMSFNGGTDIAPAGRWQLADGSGTSAANSAGNTPATLSGGATWSTDPTRGKVLTLNGTNGYAATTTPVIKTDGSFTVSVWVNMAANTAAGGILGQDSVFASGFFLEYISEDKKWSFSRLSSDDLNAPAIRAESTSTAQPGVWTHLAGVYDNATGKMTLYVNGKAQGTATDNTPYAADGAFSIGRIQWNATLGGNVTGSVSDVQAYQAALSPTDIGKVYAGSTIAPAARWRTTEGSGTTLADASGNNHPITLTGGGVGWTSPTDNTPAITLADPNGYGATGGPVLDTQQSFTVSAWAKVNDTNGYYAVVGQNAAHVSAFQIRYSPDVNAWIFGMPTVDATGDHYQWAFTPDSGAQVGAWTHVTGVYDAQAHQISLYVNGTLAGQKKVTTVIPSPGPFLIGSTVFNDGGTAFLHGAISDVQAYQTALSASEIAEIHSAATQAIAPKYPGPHTLYGYATDPAGNISGYQSYSFLAGKNPNTQCLSLAACFNNTATMPDSGAQPTSAADGYASFSSDDLKAAGWNPGGKLTVNGATFTLPQFGTGAPDNVLAANQTIGFDATVSPIGTSALEFLATATYANRSSTPGDVNQNDTTPFVPAGTPIASSYCFDSTNPAAWCAPTGTINYDDGTTQPYFLTVPDWVYGPASLAAVTLPHRDYLDGHQDTQQPKIFPFSVPLTAGKHVTSVTLPDVSTTANSVQALHIFGMSTRNTTTYNDKTGQTWTGAWSAPTEGVFNYGSTFNQVTFRDAVKPSLSGNTVRIKFDNALGITPLQIVHATVALDSGTGSPSPVPAGKTTDLSFGGAASLTIPEGGMAYSDPVNLTVAAGHYLLVSLSVSNAVPYIVTHTDTNDSGYQWVTPNNTKDAADDVSGTPFTQNGPGGRSTNVVTGVDVVTSGTPTQLVLGDGYIDQAQTGHAPSASTNLAGQLTAVESTAQAAYGTLDAGIESNQIMTDYPEANGSGPAVLSRIDRDILDQPGINTVVLNQGLEDILFGHTAADLEDNGLNPLISYLLNNNINVVSMGLTPCDGYAGDGANPNDTCTAAVDQERAKVNTYLADGISTSGTWSTPAYISVNADTAVGVPDANGETKLDPNADGGDHVNLTDAGFGSLTSAYLGARDKWLLNDGTATSDPTIAADSANTTTNLSLIHNNKAGKNQATLAGAAAWAADGTFGEVLNLDGATGNASTPSQVLNTNGSFSISAWAKLSTTGHTADIISQDGSQQSGFELQYDTTYNRWSFTMPTADVANASLLHAISDAAPTAGAWTHLVGVYNASTHTMSLYVNGTLQSTQPTNSSPVATTGALAIGRGQASSAATNYFPGTLSTTQAWDYALTPTQVSALYKRIN</sequence>
<dbReference type="PANTHER" id="PTHR46943">
    <property type="entry name" value="PENTRAXIN-RELATED PROTEIN PTX3"/>
    <property type="match status" value="1"/>
</dbReference>
<feature type="chain" id="PRO_5017547580" evidence="4">
    <location>
        <begin position="39"/>
        <end position="2069"/>
    </location>
</feature>
<feature type="domain" description="LamG-like jellyroll fold" evidence="5">
    <location>
        <begin position="1015"/>
        <end position="1155"/>
    </location>
</feature>
<proteinExistence type="predicted"/>
<evidence type="ECO:0000259" key="5">
    <source>
        <dbReference type="SMART" id="SM00560"/>
    </source>
</evidence>
<dbReference type="InterPro" id="IPR013320">
    <property type="entry name" value="ConA-like_dom_sf"/>
</dbReference>
<feature type="domain" description="LamG-like jellyroll fold" evidence="5">
    <location>
        <begin position="1919"/>
        <end position="2059"/>
    </location>
</feature>
<dbReference type="Gene3D" id="3.40.50.1110">
    <property type="entry name" value="SGNH hydrolase"/>
    <property type="match status" value="1"/>
</dbReference>
<dbReference type="Proteomes" id="UP000256269">
    <property type="component" value="Unassembled WGS sequence"/>
</dbReference>
<keyword evidence="7" id="KW-1185">Reference proteome</keyword>
<organism evidence="6 7">
    <name type="scientific">Kutzneria buriramensis</name>
    <dbReference type="NCBI Taxonomy" id="1045776"/>
    <lineage>
        <taxon>Bacteria</taxon>
        <taxon>Bacillati</taxon>
        <taxon>Actinomycetota</taxon>
        <taxon>Actinomycetes</taxon>
        <taxon>Pseudonocardiales</taxon>
        <taxon>Pseudonocardiaceae</taxon>
        <taxon>Kutzneria</taxon>
    </lineage>
</organism>
<comment type="caution">
    <text evidence="6">The sequence shown here is derived from an EMBL/GenBank/DDBJ whole genome shotgun (WGS) entry which is preliminary data.</text>
</comment>
<dbReference type="PANTHER" id="PTHR46943:SF1">
    <property type="entry name" value="PENTRAXIN-RELATED PROTEIN PTX3"/>
    <property type="match status" value="1"/>
</dbReference>
<dbReference type="Pfam" id="PF13385">
    <property type="entry name" value="Laminin_G_3"/>
    <property type="match status" value="3"/>
</dbReference>
<protein>
    <submittedName>
        <fullName evidence="6">Concanavalin A-like lectin/glucanase superfamily protein</fullName>
    </submittedName>
</protein>
<evidence type="ECO:0000256" key="3">
    <source>
        <dbReference type="SAM" id="MobiDB-lite"/>
    </source>
</evidence>
<name>A0A3E0H039_9PSEU</name>
<dbReference type="Gene3D" id="2.60.40.10">
    <property type="entry name" value="Immunoglobulins"/>
    <property type="match status" value="1"/>
</dbReference>
<feature type="signal peptide" evidence="4">
    <location>
        <begin position="1"/>
        <end position="38"/>
    </location>
</feature>
<dbReference type="InterPro" id="IPR036514">
    <property type="entry name" value="SGNH_hydro_sf"/>
</dbReference>
<dbReference type="SUPFAM" id="SSF52266">
    <property type="entry name" value="SGNH hydrolase"/>
    <property type="match status" value="1"/>
</dbReference>
<evidence type="ECO:0000313" key="6">
    <source>
        <dbReference type="EMBL" id="REH35787.1"/>
    </source>
</evidence>
<dbReference type="GO" id="GO:0030246">
    <property type="term" value="F:carbohydrate binding"/>
    <property type="evidence" value="ECO:0007669"/>
    <property type="project" value="UniProtKB-KW"/>
</dbReference>
<feature type="region of interest" description="Disordered" evidence="3">
    <location>
        <begin position="714"/>
        <end position="771"/>
    </location>
</feature>
<dbReference type="EMBL" id="QUNO01000017">
    <property type="protein sequence ID" value="REH35787.1"/>
    <property type="molecule type" value="Genomic_DNA"/>
</dbReference>
<keyword evidence="1 4" id="KW-0732">Signal</keyword>
<feature type="domain" description="LamG-like jellyroll fold" evidence="5">
    <location>
        <begin position="800"/>
        <end position="939"/>
    </location>
</feature>
<gene>
    <name evidence="6" type="ORF">BCF44_117175</name>
</gene>
<evidence type="ECO:0000256" key="1">
    <source>
        <dbReference type="ARBA" id="ARBA00022729"/>
    </source>
</evidence>
<dbReference type="InterPro" id="IPR042837">
    <property type="entry name" value="PTX3"/>
</dbReference>
<dbReference type="Gene3D" id="2.60.120.200">
    <property type="match status" value="3"/>
</dbReference>
<dbReference type="SMART" id="SM00560">
    <property type="entry name" value="LamGL"/>
    <property type="match status" value="3"/>
</dbReference>
<evidence type="ECO:0000256" key="4">
    <source>
        <dbReference type="SAM" id="SignalP"/>
    </source>
</evidence>
<feature type="compositionally biased region" description="Polar residues" evidence="3">
    <location>
        <begin position="718"/>
        <end position="733"/>
    </location>
</feature>
<dbReference type="GO" id="GO:0006955">
    <property type="term" value="P:immune response"/>
    <property type="evidence" value="ECO:0007669"/>
    <property type="project" value="InterPro"/>
</dbReference>
<reference evidence="6 7" key="1">
    <citation type="submission" date="2018-08" db="EMBL/GenBank/DDBJ databases">
        <title>Genomic Encyclopedia of Archaeal and Bacterial Type Strains, Phase II (KMG-II): from individual species to whole genera.</title>
        <authorList>
            <person name="Goeker M."/>
        </authorList>
    </citation>
    <scope>NUCLEOTIDE SEQUENCE [LARGE SCALE GENOMIC DNA]</scope>
    <source>
        <strain evidence="6 7">DSM 45791</strain>
    </source>
</reference>
<keyword evidence="6" id="KW-0430">Lectin</keyword>
<dbReference type="SUPFAM" id="SSF49899">
    <property type="entry name" value="Concanavalin A-like lectins/glucanases"/>
    <property type="match status" value="3"/>
</dbReference>
<dbReference type="GO" id="GO:0005975">
    <property type="term" value="P:carbohydrate metabolic process"/>
    <property type="evidence" value="ECO:0007669"/>
    <property type="project" value="UniProtKB-ARBA"/>
</dbReference>